<dbReference type="OrthoDB" id="10057496at2759"/>
<evidence type="ECO:0000313" key="2">
    <source>
        <dbReference type="Proteomes" id="UP000799750"/>
    </source>
</evidence>
<keyword evidence="2" id="KW-1185">Reference proteome</keyword>
<proteinExistence type="predicted"/>
<name>A0A6A6QSD3_9PEZI</name>
<dbReference type="Proteomes" id="UP000799750">
    <property type="component" value="Unassembled WGS sequence"/>
</dbReference>
<reference evidence="1" key="1">
    <citation type="journal article" date="2020" name="Stud. Mycol.">
        <title>101 Dothideomycetes genomes: a test case for predicting lifestyles and emergence of pathogens.</title>
        <authorList>
            <person name="Haridas S."/>
            <person name="Albert R."/>
            <person name="Binder M."/>
            <person name="Bloem J."/>
            <person name="Labutti K."/>
            <person name="Salamov A."/>
            <person name="Andreopoulos B."/>
            <person name="Baker S."/>
            <person name="Barry K."/>
            <person name="Bills G."/>
            <person name="Bluhm B."/>
            <person name="Cannon C."/>
            <person name="Castanera R."/>
            <person name="Culley D."/>
            <person name="Daum C."/>
            <person name="Ezra D."/>
            <person name="Gonzalez J."/>
            <person name="Henrissat B."/>
            <person name="Kuo A."/>
            <person name="Liang C."/>
            <person name="Lipzen A."/>
            <person name="Lutzoni F."/>
            <person name="Magnuson J."/>
            <person name="Mondo S."/>
            <person name="Nolan M."/>
            <person name="Ohm R."/>
            <person name="Pangilinan J."/>
            <person name="Park H.-J."/>
            <person name="Ramirez L."/>
            <person name="Alfaro M."/>
            <person name="Sun H."/>
            <person name="Tritt A."/>
            <person name="Yoshinaga Y."/>
            <person name="Zwiers L.-H."/>
            <person name="Turgeon B."/>
            <person name="Goodwin S."/>
            <person name="Spatafora J."/>
            <person name="Crous P."/>
            <person name="Grigoriev I."/>
        </authorList>
    </citation>
    <scope>NUCLEOTIDE SEQUENCE</scope>
    <source>
        <strain evidence="1">CBS 269.34</strain>
    </source>
</reference>
<protein>
    <submittedName>
        <fullName evidence="1">Uncharacterized protein</fullName>
    </submittedName>
</protein>
<dbReference type="AlphaFoldDB" id="A0A6A6QSD3"/>
<organism evidence="1 2">
    <name type="scientific">Lophium mytilinum</name>
    <dbReference type="NCBI Taxonomy" id="390894"/>
    <lineage>
        <taxon>Eukaryota</taxon>
        <taxon>Fungi</taxon>
        <taxon>Dikarya</taxon>
        <taxon>Ascomycota</taxon>
        <taxon>Pezizomycotina</taxon>
        <taxon>Dothideomycetes</taxon>
        <taxon>Pleosporomycetidae</taxon>
        <taxon>Mytilinidiales</taxon>
        <taxon>Mytilinidiaceae</taxon>
        <taxon>Lophium</taxon>
    </lineage>
</organism>
<gene>
    <name evidence="1" type="ORF">BU16DRAFT_526950</name>
</gene>
<sequence length="171" mass="19234">MMAPPPMPFGVPLPQPPHGGHIPPPWVNHNLGGPAPIIPNEPQEGSNIHFPGGRMPGYNILFSKEYCCVNMFIMDTPPWDEDAKTDRAETQKYHVDCNWNMKQVMDRLRSGQDCAAWAITEVVEKGDGKWARGSTFVYTSERAALPLTLVGWTKNRRDGDKGAIWVWMHKP</sequence>
<evidence type="ECO:0000313" key="1">
    <source>
        <dbReference type="EMBL" id="KAF2495054.1"/>
    </source>
</evidence>
<dbReference type="EMBL" id="MU004189">
    <property type="protein sequence ID" value="KAF2495054.1"/>
    <property type="molecule type" value="Genomic_DNA"/>
</dbReference>
<accession>A0A6A6QSD3</accession>